<dbReference type="AlphaFoldDB" id="A0A6H2DIY4"/>
<evidence type="ECO:0000256" key="2">
    <source>
        <dbReference type="ARBA" id="ARBA00023235"/>
    </source>
</evidence>
<keyword evidence="1" id="KW-0324">Glycolysis</keyword>
<feature type="binding site" evidence="4">
    <location>
        <position position="74"/>
    </location>
    <ligand>
        <name>substrate</name>
    </ligand>
</feature>
<dbReference type="PROSITE" id="PS00175">
    <property type="entry name" value="PG_MUTASE"/>
    <property type="match status" value="1"/>
</dbReference>
<protein>
    <submittedName>
        <fullName evidence="5">Histidine phosphatase family protein</fullName>
    </submittedName>
</protein>
<dbReference type="Proteomes" id="UP000501600">
    <property type="component" value="Chromosome"/>
</dbReference>
<dbReference type="InterPro" id="IPR013078">
    <property type="entry name" value="His_Pase_superF_clade-1"/>
</dbReference>
<dbReference type="InterPro" id="IPR029033">
    <property type="entry name" value="His_PPase_superfam"/>
</dbReference>
<dbReference type="PANTHER" id="PTHR48100:SF1">
    <property type="entry name" value="HISTIDINE PHOSPHATASE FAMILY PROTEIN-RELATED"/>
    <property type="match status" value="1"/>
</dbReference>
<feature type="active site" description="Tele-phosphohistidine intermediate" evidence="3">
    <location>
        <position position="20"/>
    </location>
</feature>
<reference evidence="5 6" key="1">
    <citation type="submission" date="2020-04" db="EMBL/GenBank/DDBJ databases">
        <title>Genome sequence for Sphingorhabdus sp. strain M1.</title>
        <authorList>
            <person name="Park S.-J."/>
        </authorList>
    </citation>
    <scope>NUCLEOTIDE SEQUENCE [LARGE SCALE GENOMIC DNA]</scope>
    <source>
        <strain evidence="5 6">JK6</strain>
    </source>
</reference>
<accession>A0A6H2DIY4</accession>
<evidence type="ECO:0000313" key="6">
    <source>
        <dbReference type="Proteomes" id="UP000501600"/>
    </source>
</evidence>
<feature type="active site" description="Proton donor/acceptor" evidence="3">
    <location>
        <position position="101"/>
    </location>
</feature>
<keyword evidence="6" id="KW-1185">Reference proteome</keyword>
<proteinExistence type="predicted"/>
<gene>
    <name evidence="5" type="ORF">HF685_04470</name>
</gene>
<sequence>MSGLADFTSTGGKRLFIARHGETIFNLAGRIQGNEAYTPLTLTGFAQADEMGRALARHLGEKPAVDLIASHTDRALQTLSVISQHIGVDWHQAKPDVRLGEIDMGEWTGVYYRDLDGMLEIDTEEMLFATVAPGGETYADIAARLNNWLSEQVFVRDTVLISHGMTSRVLRGMLTGLSPHARHGIPIAQGLPQGSIVQICDGVEEVIHLGGGEREKA</sequence>
<dbReference type="SUPFAM" id="SSF53254">
    <property type="entry name" value="Phosphoglycerate mutase-like"/>
    <property type="match status" value="1"/>
</dbReference>
<evidence type="ECO:0000256" key="1">
    <source>
        <dbReference type="ARBA" id="ARBA00023152"/>
    </source>
</evidence>
<dbReference type="GO" id="GO:0005737">
    <property type="term" value="C:cytoplasm"/>
    <property type="evidence" value="ECO:0007669"/>
    <property type="project" value="TreeGrafter"/>
</dbReference>
<dbReference type="CDD" id="cd07067">
    <property type="entry name" value="HP_PGM_like"/>
    <property type="match status" value="1"/>
</dbReference>
<feature type="binding site" evidence="4">
    <location>
        <begin position="19"/>
        <end position="26"/>
    </location>
    <ligand>
        <name>substrate</name>
    </ligand>
</feature>
<dbReference type="GO" id="GO:0016791">
    <property type="term" value="F:phosphatase activity"/>
    <property type="evidence" value="ECO:0007669"/>
    <property type="project" value="TreeGrafter"/>
</dbReference>
<keyword evidence="2" id="KW-0413">Isomerase</keyword>
<evidence type="ECO:0000256" key="4">
    <source>
        <dbReference type="PIRSR" id="PIRSR613078-2"/>
    </source>
</evidence>
<dbReference type="InterPro" id="IPR001345">
    <property type="entry name" value="PG/BPGM_mutase_AS"/>
</dbReference>
<organism evidence="5 6">
    <name type="scientific">Parasphingorhabdus halotolerans</name>
    <dbReference type="NCBI Taxonomy" id="2725558"/>
    <lineage>
        <taxon>Bacteria</taxon>
        <taxon>Pseudomonadati</taxon>
        <taxon>Pseudomonadota</taxon>
        <taxon>Alphaproteobacteria</taxon>
        <taxon>Sphingomonadales</taxon>
        <taxon>Sphingomonadaceae</taxon>
        <taxon>Parasphingorhabdus</taxon>
    </lineage>
</organism>
<dbReference type="RefSeq" id="WP_168818474.1">
    <property type="nucleotide sequence ID" value="NZ_CP051217.1"/>
</dbReference>
<dbReference type="SMART" id="SM00855">
    <property type="entry name" value="PGAM"/>
    <property type="match status" value="1"/>
</dbReference>
<evidence type="ECO:0000256" key="3">
    <source>
        <dbReference type="PIRSR" id="PIRSR613078-1"/>
    </source>
</evidence>
<dbReference type="Pfam" id="PF00300">
    <property type="entry name" value="His_Phos_1"/>
    <property type="match status" value="1"/>
</dbReference>
<evidence type="ECO:0000313" key="5">
    <source>
        <dbReference type="EMBL" id="QJB68632.1"/>
    </source>
</evidence>
<dbReference type="PANTHER" id="PTHR48100">
    <property type="entry name" value="BROAD-SPECIFICITY PHOSPHATASE YOR283W-RELATED"/>
    <property type="match status" value="1"/>
</dbReference>
<dbReference type="KEGG" id="phao:HF685_04470"/>
<dbReference type="Gene3D" id="3.40.50.1240">
    <property type="entry name" value="Phosphoglycerate mutase-like"/>
    <property type="match status" value="1"/>
</dbReference>
<dbReference type="InterPro" id="IPR050275">
    <property type="entry name" value="PGM_Phosphatase"/>
</dbReference>
<dbReference type="EMBL" id="CP051217">
    <property type="protein sequence ID" value="QJB68632.1"/>
    <property type="molecule type" value="Genomic_DNA"/>
</dbReference>
<name>A0A6H2DIY4_9SPHN</name>